<dbReference type="Proteomes" id="UP001516464">
    <property type="component" value="Unassembled WGS sequence"/>
</dbReference>
<sequence length="573" mass="68627">MNSGLRKILITIMKHIKQREFNKALDILNTIEHNTDPTFEIIRLYIYIESEQYIKAESMLKNEPEVNVATHHYFLKQIYKGFNMLSNFKNIVCEFSKSDIEKYEACILDRKYQEAREYGIKLIHSNANLLLFAIICQLIYDEKRETVIRLLNATLEKNTIRSQTLRMLASKNYDNLALLHLNKITKKGKAWHLLLMDLHVKDHDISQWVDGNATEYLLDKIDDWRLYEYGLNKNLELKERKTMNYKFYKLIKTKDIMLARDMILNIENIMEIQKIYEIIDWTPIENIPLAYKILFLHLLPLDRIEIKDYLKFENLNDRKDENFNDMETLISAMYNIYLAENEYMNILILLALLIATKKEKYLIFAMYISRYHYEIFPNHYEIALIYMFLCRFFCYYPEVVRMMKYLDIKQIQQQNLAFIWSDLNVLLNINDNELIAKYKHFYYNTLKEINCSILTFIKEGLFEHAVSMLELKNSIEENCVFKEIQTCKIISENSKTIFSSILGEKCAYLFDKVSNANRSDEFKGFMNIYNIYDKCDNLEIENELCNFSEEFIGFVRDMVSYRQMVTEKKLKIK</sequence>
<proteinExistence type="predicted"/>
<accession>A0ABQ7HW08</accession>
<dbReference type="EMBL" id="SBIQ01000314">
    <property type="protein sequence ID" value="KAF7680931.1"/>
    <property type="molecule type" value="Genomic_DNA"/>
</dbReference>
<comment type="caution">
    <text evidence="1">The sequence shown here is derived from an EMBL/GenBank/DDBJ whole genome shotgun (WGS) entry which is preliminary data.</text>
</comment>
<evidence type="ECO:0000313" key="2">
    <source>
        <dbReference type="Proteomes" id="UP001516464"/>
    </source>
</evidence>
<keyword evidence="2" id="KW-1185">Reference proteome</keyword>
<evidence type="ECO:0000313" key="1">
    <source>
        <dbReference type="EMBL" id="KAF7680931.1"/>
    </source>
</evidence>
<name>A0ABQ7HW08_9MICR</name>
<protein>
    <submittedName>
        <fullName evidence="1">Uncharacterized protein</fullName>
    </submittedName>
</protein>
<reference evidence="1 2" key="1">
    <citation type="submission" date="2019-01" db="EMBL/GenBank/DDBJ databases">
        <title>Genomes sequencing and comparative genomics of infectious freshwater microsporidia, Cucumispora dikerogammari and Thelohania contejeani.</title>
        <authorList>
            <person name="Cormier A."/>
            <person name="Giraud I."/>
            <person name="Wattier R."/>
            <person name="Teixeira M."/>
            <person name="Grandjean F."/>
            <person name="Rigaud T."/>
            <person name="Cordaux R."/>
        </authorList>
    </citation>
    <scope>NUCLEOTIDE SEQUENCE [LARGE SCALE GENOMIC DNA]</scope>
    <source>
        <strain evidence="1">T1</strain>
        <tissue evidence="1">Spores</tissue>
    </source>
</reference>
<gene>
    <name evidence="1" type="ORF">TCON_2451</name>
</gene>
<organism evidence="1 2">
    <name type="scientific">Astathelohania contejeani</name>
    <dbReference type="NCBI Taxonomy" id="164912"/>
    <lineage>
        <taxon>Eukaryota</taxon>
        <taxon>Fungi</taxon>
        <taxon>Fungi incertae sedis</taxon>
        <taxon>Microsporidia</taxon>
        <taxon>Astathelohaniidae</taxon>
        <taxon>Astathelohania</taxon>
    </lineage>
</organism>